<gene>
    <name evidence="1" type="ORF">TSPI_06380</name>
</gene>
<dbReference type="Proteomes" id="UP001558632">
    <property type="component" value="Unassembled WGS sequence"/>
</dbReference>
<evidence type="ECO:0000313" key="1">
    <source>
        <dbReference type="EMBL" id="KAL1244450.1"/>
    </source>
</evidence>
<keyword evidence="2" id="KW-1185">Reference proteome</keyword>
<accession>A0ABR3KW64</accession>
<evidence type="ECO:0000313" key="2">
    <source>
        <dbReference type="Proteomes" id="UP001558632"/>
    </source>
</evidence>
<protein>
    <submittedName>
        <fullName evidence="1">RING finger protein</fullName>
    </submittedName>
</protein>
<organism evidence="1 2">
    <name type="scientific">Trichinella spiralis</name>
    <name type="common">Trichina worm</name>
    <dbReference type="NCBI Taxonomy" id="6334"/>
    <lineage>
        <taxon>Eukaryota</taxon>
        <taxon>Metazoa</taxon>
        <taxon>Ecdysozoa</taxon>
        <taxon>Nematoda</taxon>
        <taxon>Enoplea</taxon>
        <taxon>Dorylaimia</taxon>
        <taxon>Trichinellida</taxon>
        <taxon>Trichinellidae</taxon>
        <taxon>Trichinella</taxon>
    </lineage>
</organism>
<reference evidence="1 2" key="1">
    <citation type="submission" date="2024-07" db="EMBL/GenBank/DDBJ databases">
        <title>Enhanced genomic and transcriptomic resources for Trichinella pseudospiralis and T. spiralis underpin the discovery of pronounced molecular differences between stages and species.</title>
        <authorList>
            <person name="Pasi K.K."/>
            <person name="La Rosa G."/>
            <person name="Gomez-Morales M.A."/>
            <person name="Tosini F."/>
            <person name="Sumanam S."/>
            <person name="Young N.D."/>
            <person name="Chang B.C."/>
            <person name="Robin G.B."/>
        </authorList>
    </citation>
    <scope>NUCLEOTIDE SEQUENCE [LARGE SCALE GENOMIC DNA]</scope>
    <source>
        <strain evidence="1">ISS534</strain>
    </source>
</reference>
<comment type="caution">
    <text evidence="1">The sequence shown here is derived from an EMBL/GenBank/DDBJ whole genome shotgun (WGS) entry which is preliminary data.</text>
</comment>
<dbReference type="EMBL" id="JBEUSY010000132">
    <property type="protein sequence ID" value="KAL1244450.1"/>
    <property type="molecule type" value="Genomic_DNA"/>
</dbReference>
<name>A0ABR3KW64_TRISP</name>
<sequence>MGGFIAAALRLPQLDLQLATPPYSHGEKYLLQFYFQHLHPHQSVTFVLFRIRLKKRQNSGLHFLLTAPPMHLYYSRKQVWMLAATSYSECLLDTDGMHELDSQCFITWLFSFGSLGFGHSSTSAVFITLAHRFT</sequence>
<proteinExistence type="predicted"/>